<accession>A0A327VHY3</accession>
<evidence type="ECO:0000256" key="3">
    <source>
        <dbReference type="PIRSR" id="PIRSR613078-2"/>
    </source>
</evidence>
<dbReference type="OrthoDB" id="9782128at2"/>
<dbReference type="GO" id="GO:0004331">
    <property type="term" value="F:fructose-2,6-bisphosphate 2-phosphatase activity"/>
    <property type="evidence" value="ECO:0007669"/>
    <property type="project" value="TreeGrafter"/>
</dbReference>
<dbReference type="PANTHER" id="PTHR46517">
    <property type="entry name" value="FRUCTOSE-2,6-BISPHOSPHATASE TIGAR"/>
    <property type="match status" value="1"/>
</dbReference>
<comment type="caution">
    <text evidence="4">The sequence shown here is derived from an EMBL/GenBank/DDBJ whole genome shotgun (WGS) entry which is preliminary data.</text>
</comment>
<evidence type="ECO:0000313" key="4">
    <source>
        <dbReference type="EMBL" id="RAJ73686.1"/>
    </source>
</evidence>
<feature type="binding site" evidence="3">
    <location>
        <begin position="9"/>
        <end position="16"/>
    </location>
    <ligand>
        <name>substrate</name>
    </ligand>
</feature>
<dbReference type="EMBL" id="QLMA01000012">
    <property type="protein sequence ID" value="RAJ73686.1"/>
    <property type="molecule type" value="Genomic_DNA"/>
</dbReference>
<feature type="active site" description="Tele-phosphohistidine intermediate" evidence="2">
    <location>
        <position position="10"/>
    </location>
</feature>
<dbReference type="InterPro" id="IPR051695">
    <property type="entry name" value="Phosphoglycerate_Mutase"/>
</dbReference>
<dbReference type="GO" id="GO:0005829">
    <property type="term" value="C:cytosol"/>
    <property type="evidence" value="ECO:0007669"/>
    <property type="project" value="TreeGrafter"/>
</dbReference>
<proteinExistence type="predicted"/>
<sequence>MTTRIAIIRHGTTAWNKAGRLQGHSDIPLDDEGRDQARKLGQRLTEGPWDLVYSSHLQRAKETASIVAAAITHPHTLMEDARLREAGGGLIEGTTEAERIAQWGNDWKLMDLGVETTPDIIARGVSFLDDLLAEHAGKNILIVSHGGFIRKLISHLVPEAPHQIMLKNTAVTELLHSDNSWSCHLYNSVTHLEE</sequence>
<feature type="binding site" evidence="3">
    <location>
        <position position="59"/>
    </location>
    <ligand>
        <name>substrate</name>
    </ligand>
</feature>
<evidence type="ECO:0000256" key="1">
    <source>
        <dbReference type="ARBA" id="ARBA00022801"/>
    </source>
</evidence>
<dbReference type="SMART" id="SM00855">
    <property type="entry name" value="PGAM"/>
    <property type="match status" value="1"/>
</dbReference>
<dbReference type="SUPFAM" id="SSF53254">
    <property type="entry name" value="Phosphoglycerate mutase-like"/>
    <property type="match status" value="1"/>
</dbReference>
<dbReference type="InterPro" id="IPR029033">
    <property type="entry name" value="His_PPase_superfam"/>
</dbReference>
<dbReference type="AlphaFoldDB" id="A0A327VHY3"/>
<dbReference type="CDD" id="cd07067">
    <property type="entry name" value="HP_PGM_like"/>
    <property type="match status" value="1"/>
</dbReference>
<dbReference type="InterPro" id="IPR013078">
    <property type="entry name" value="His_Pase_superF_clade-1"/>
</dbReference>
<keyword evidence="5" id="KW-1185">Reference proteome</keyword>
<evidence type="ECO:0000256" key="2">
    <source>
        <dbReference type="PIRSR" id="PIRSR613078-1"/>
    </source>
</evidence>
<evidence type="ECO:0000313" key="5">
    <source>
        <dbReference type="Proteomes" id="UP000249819"/>
    </source>
</evidence>
<dbReference type="PANTHER" id="PTHR46517:SF1">
    <property type="entry name" value="FRUCTOSE-2,6-BISPHOSPHATASE TIGAR"/>
    <property type="match status" value="1"/>
</dbReference>
<keyword evidence="1" id="KW-0378">Hydrolase</keyword>
<dbReference type="GO" id="GO:0045820">
    <property type="term" value="P:negative regulation of glycolytic process"/>
    <property type="evidence" value="ECO:0007669"/>
    <property type="project" value="TreeGrafter"/>
</dbReference>
<dbReference type="Proteomes" id="UP000249819">
    <property type="component" value="Unassembled WGS sequence"/>
</dbReference>
<name>A0A327VHY3_9BACT</name>
<dbReference type="Gene3D" id="3.40.50.1240">
    <property type="entry name" value="Phosphoglycerate mutase-like"/>
    <property type="match status" value="1"/>
</dbReference>
<gene>
    <name evidence="4" type="ORF">CLV59_11227</name>
</gene>
<dbReference type="GO" id="GO:0043456">
    <property type="term" value="P:regulation of pentose-phosphate shunt"/>
    <property type="evidence" value="ECO:0007669"/>
    <property type="project" value="TreeGrafter"/>
</dbReference>
<dbReference type="RefSeq" id="WP_111595324.1">
    <property type="nucleotide sequence ID" value="NZ_QLMA01000012.1"/>
</dbReference>
<dbReference type="Pfam" id="PF00300">
    <property type="entry name" value="His_Phos_1"/>
    <property type="match status" value="1"/>
</dbReference>
<feature type="active site" description="Proton donor/acceptor" evidence="2">
    <location>
        <position position="85"/>
    </location>
</feature>
<organism evidence="4 5">
    <name type="scientific">Chitinophaga dinghuensis</name>
    <dbReference type="NCBI Taxonomy" id="1539050"/>
    <lineage>
        <taxon>Bacteria</taxon>
        <taxon>Pseudomonadati</taxon>
        <taxon>Bacteroidota</taxon>
        <taxon>Chitinophagia</taxon>
        <taxon>Chitinophagales</taxon>
        <taxon>Chitinophagaceae</taxon>
        <taxon>Chitinophaga</taxon>
    </lineage>
</organism>
<protein>
    <submittedName>
        <fullName evidence="4">Putative phosphoglycerate mutase</fullName>
    </submittedName>
</protein>
<reference evidence="4 5" key="1">
    <citation type="submission" date="2018-06" db="EMBL/GenBank/DDBJ databases">
        <title>Genomic Encyclopedia of Archaeal and Bacterial Type Strains, Phase II (KMG-II): from individual species to whole genera.</title>
        <authorList>
            <person name="Goeker M."/>
        </authorList>
    </citation>
    <scope>NUCLEOTIDE SEQUENCE [LARGE SCALE GENOMIC DNA]</scope>
    <source>
        <strain evidence="4 5">DSM 29821</strain>
    </source>
</reference>